<accession>A0AAE6MKW2</accession>
<dbReference type="GO" id="GO:0015288">
    <property type="term" value="F:porin activity"/>
    <property type="evidence" value="ECO:0007669"/>
    <property type="project" value="TreeGrafter"/>
</dbReference>
<evidence type="ECO:0000313" key="7">
    <source>
        <dbReference type="EMBL" id="QEM06622.1"/>
    </source>
</evidence>
<dbReference type="SUPFAM" id="SSF56954">
    <property type="entry name" value="Outer membrane efflux proteins (OEP)"/>
    <property type="match status" value="1"/>
</dbReference>
<evidence type="ECO:0000256" key="5">
    <source>
        <dbReference type="ARBA" id="ARBA00023237"/>
    </source>
</evidence>
<dbReference type="InterPro" id="IPR051906">
    <property type="entry name" value="TolC-like"/>
</dbReference>
<evidence type="ECO:0000313" key="8">
    <source>
        <dbReference type="EMBL" id="QTE50845.1"/>
    </source>
</evidence>
<keyword evidence="10" id="KW-1185">Reference proteome</keyword>
<evidence type="ECO:0000256" key="4">
    <source>
        <dbReference type="ARBA" id="ARBA00023136"/>
    </source>
</evidence>
<comment type="subcellular location">
    <subcellularLocation>
        <location evidence="1">Cell outer membrane</location>
    </subcellularLocation>
</comment>
<sequence length="429" mass="48738">MKRKYLITSLTIFILSVSGLRAQSNLPDFLNVAYTNSPLINDNKNQQINNQAEAERIRAMTTKLQLSLNAYYLFAPVYVTDAGHKGFNLNSTGATNYYGFDLGTTNGGSMQGLVTANQPLFAGKRAAILAEQSRVGAQVNANMIKLTRHDLEKSITDQYILCLLDKKQISNASENMKIIDQQRVIVKKLVNASLLKNSDLILLNIEYESNQNVSLTYQAAYHKDLLELRIMSGSRDTAAIELDTLNLQLKGSVQQSAYLEKFRLDSLNLVATQKAFETRYRPQLSAFGNTGVNATHFNTLQDRFGLSAGLNLSWSILDGHQKEITRRKTEVQLQTVAFSKSNAQFQNELRKTQVLDELRSYDVRVRNQQKQLNEYRSLLNSYRTQVIQAQLSVIDFINVLKNRTTAQRDLLQLETNRNLLINAYNYWNW</sequence>
<evidence type="ECO:0000256" key="1">
    <source>
        <dbReference type="ARBA" id="ARBA00004442"/>
    </source>
</evidence>
<gene>
    <name evidence="7" type="ORF">DIU31_025080</name>
    <name evidence="8" type="ORF">J3L21_02345</name>
</gene>
<reference evidence="7 9" key="1">
    <citation type="submission" date="2019-08" db="EMBL/GenBank/DDBJ databases">
        <title>Comparative genome analysis confer to the adaptation heavy metal polluted environment.</title>
        <authorList>
            <person name="Li Y."/>
        </authorList>
    </citation>
    <scope>NUCLEOTIDE SEQUENCE [LARGE SCALE GENOMIC DNA]</scope>
    <source>
        <strain evidence="7 9">P2</strain>
    </source>
</reference>
<feature type="chain" id="PRO_5042039428" evidence="6">
    <location>
        <begin position="23"/>
        <end position="429"/>
    </location>
</feature>
<keyword evidence="6" id="KW-0732">Signal</keyword>
<reference evidence="8 10" key="2">
    <citation type="submission" date="2021-03" db="EMBL/GenBank/DDBJ databases">
        <title>Mucilaginibacter strains isolated from gold and copper mining confer multi heavy-metal resistance.</title>
        <authorList>
            <person name="Li Y."/>
        </authorList>
    </citation>
    <scope>NUCLEOTIDE SEQUENCE [LARGE SCALE GENOMIC DNA]</scope>
    <source>
        <strain evidence="8 10">P2-4</strain>
    </source>
</reference>
<dbReference type="Proteomes" id="UP000250557">
    <property type="component" value="Chromosome"/>
</dbReference>
<dbReference type="GO" id="GO:0009279">
    <property type="term" value="C:cell outer membrane"/>
    <property type="evidence" value="ECO:0007669"/>
    <property type="project" value="UniProtKB-SubCell"/>
</dbReference>
<feature type="signal peptide" evidence="6">
    <location>
        <begin position="1"/>
        <end position="22"/>
    </location>
</feature>
<evidence type="ECO:0000313" key="9">
    <source>
        <dbReference type="Proteomes" id="UP000250557"/>
    </source>
</evidence>
<evidence type="ECO:0000256" key="2">
    <source>
        <dbReference type="ARBA" id="ARBA00022452"/>
    </source>
</evidence>
<dbReference type="RefSeq" id="WP_112656196.1">
    <property type="nucleotide sequence ID" value="NZ_CP043451.1"/>
</dbReference>
<keyword evidence="4" id="KW-0472">Membrane</keyword>
<evidence type="ECO:0000256" key="3">
    <source>
        <dbReference type="ARBA" id="ARBA00022692"/>
    </source>
</evidence>
<protein>
    <submittedName>
        <fullName evidence="7">TolC family protein</fullName>
    </submittedName>
</protein>
<keyword evidence="3" id="KW-0812">Transmembrane</keyword>
<dbReference type="PANTHER" id="PTHR30026:SF20">
    <property type="entry name" value="OUTER MEMBRANE PROTEIN TOLC"/>
    <property type="match status" value="1"/>
</dbReference>
<keyword evidence="5" id="KW-0998">Cell outer membrane</keyword>
<dbReference type="Proteomes" id="UP000663940">
    <property type="component" value="Chromosome"/>
</dbReference>
<dbReference type="Gene3D" id="1.20.1600.10">
    <property type="entry name" value="Outer membrane efflux proteins (OEP)"/>
    <property type="match status" value="1"/>
</dbReference>
<keyword evidence="2" id="KW-1134">Transmembrane beta strand</keyword>
<dbReference type="GO" id="GO:1990281">
    <property type="term" value="C:efflux pump complex"/>
    <property type="evidence" value="ECO:0007669"/>
    <property type="project" value="TreeGrafter"/>
</dbReference>
<dbReference type="AlphaFoldDB" id="A0AAE6MKW2"/>
<evidence type="ECO:0000313" key="10">
    <source>
        <dbReference type="Proteomes" id="UP000663940"/>
    </source>
</evidence>
<proteinExistence type="predicted"/>
<dbReference type="PANTHER" id="PTHR30026">
    <property type="entry name" value="OUTER MEMBRANE PROTEIN TOLC"/>
    <property type="match status" value="1"/>
</dbReference>
<organism evidence="7 9">
    <name type="scientific">Mucilaginibacter rubeus</name>
    <dbReference type="NCBI Taxonomy" id="2027860"/>
    <lineage>
        <taxon>Bacteria</taxon>
        <taxon>Pseudomonadati</taxon>
        <taxon>Bacteroidota</taxon>
        <taxon>Sphingobacteriia</taxon>
        <taxon>Sphingobacteriales</taxon>
        <taxon>Sphingobacteriaceae</taxon>
        <taxon>Mucilaginibacter</taxon>
    </lineage>
</organism>
<dbReference type="EMBL" id="CP071880">
    <property type="protein sequence ID" value="QTE50845.1"/>
    <property type="molecule type" value="Genomic_DNA"/>
</dbReference>
<dbReference type="GO" id="GO:0015562">
    <property type="term" value="F:efflux transmembrane transporter activity"/>
    <property type="evidence" value="ECO:0007669"/>
    <property type="project" value="InterPro"/>
</dbReference>
<evidence type="ECO:0000256" key="6">
    <source>
        <dbReference type="SAM" id="SignalP"/>
    </source>
</evidence>
<dbReference type="EMBL" id="CP043451">
    <property type="protein sequence ID" value="QEM06622.1"/>
    <property type="molecule type" value="Genomic_DNA"/>
</dbReference>
<name>A0AAE6MKW2_9SPHI</name>